<dbReference type="OrthoDB" id="3790986at2"/>
<comment type="caution">
    <text evidence="2">The sequence shown here is derived from an EMBL/GenBank/DDBJ whole genome shotgun (WGS) entry which is preliminary data.</text>
</comment>
<organism evidence="2 3">
    <name type="scientific">Nocardioides immobilis</name>
    <dbReference type="NCBI Taxonomy" id="2049295"/>
    <lineage>
        <taxon>Bacteria</taxon>
        <taxon>Bacillati</taxon>
        <taxon>Actinomycetota</taxon>
        <taxon>Actinomycetes</taxon>
        <taxon>Propionibacteriales</taxon>
        <taxon>Nocardioidaceae</taxon>
        <taxon>Nocardioides</taxon>
    </lineage>
</organism>
<feature type="signal peptide" evidence="1">
    <location>
        <begin position="1"/>
        <end position="26"/>
    </location>
</feature>
<gene>
    <name evidence="2" type="ORF">D0Z08_16990</name>
</gene>
<dbReference type="AlphaFoldDB" id="A0A417Y049"/>
<evidence type="ECO:0000256" key="1">
    <source>
        <dbReference type="SAM" id="SignalP"/>
    </source>
</evidence>
<name>A0A417Y049_9ACTN</name>
<accession>A0A417Y049</accession>
<keyword evidence="3" id="KW-1185">Reference proteome</keyword>
<dbReference type="Proteomes" id="UP000283644">
    <property type="component" value="Unassembled WGS sequence"/>
</dbReference>
<keyword evidence="1" id="KW-0732">Signal</keyword>
<feature type="chain" id="PRO_5018998901" evidence="1">
    <location>
        <begin position="27"/>
        <end position="191"/>
    </location>
</feature>
<protein>
    <submittedName>
        <fullName evidence="2">Uncharacterized protein</fullName>
    </submittedName>
</protein>
<dbReference type="RefSeq" id="WP_118926430.1">
    <property type="nucleotide sequence ID" value="NZ_QXGH01000020.1"/>
</dbReference>
<reference evidence="2 3" key="1">
    <citation type="submission" date="2018-09" db="EMBL/GenBank/DDBJ databases">
        <title>Genome sequencing of Nocardioides immobilis CCTCC AB 2017083 for comparison to Nocardioides silvaticus.</title>
        <authorList>
            <person name="Li C."/>
            <person name="Wang G."/>
        </authorList>
    </citation>
    <scope>NUCLEOTIDE SEQUENCE [LARGE SCALE GENOMIC DNA]</scope>
    <source>
        <strain evidence="2 3">CCTCC AB 2017083</strain>
    </source>
</reference>
<sequence>MSRLRHLSVLLVAVVAVVAVATPASAGRQTTTDAARDVYRAPAGGGVPTLAPDNRTHDIVRAGTVHRGPRVTLWLQVRRLARTDYIASWHVRTPGETWSVHYDREEGPAITSLFHGSAEVLDCDGLLGRAVPRKERVVVTVPRACIGRPAWIRFGAWMRHETPTVNVIDDARIDAGFNANQPRLGPRVRHN</sequence>
<dbReference type="EMBL" id="QXGH01000020">
    <property type="protein sequence ID" value="RHW26018.1"/>
    <property type="molecule type" value="Genomic_DNA"/>
</dbReference>
<proteinExistence type="predicted"/>
<evidence type="ECO:0000313" key="3">
    <source>
        <dbReference type="Proteomes" id="UP000283644"/>
    </source>
</evidence>
<evidence type="ECO:0000313" key="2">
    <source>
        <dbReference type="EMBL" id="RHW26018.1"/>
    </source>
</evidence>